<accession>A0A0B7BUN4</accession>
<dbReference type="AlphaFoldDB" id="A0A0B7BUN4"/>
<organism evidence="1">
    <name type="scientific">Arion vulgaris</name>
    <dbReference type="NCBI Taxonomy" id="1028688"/>
    <lineage>
        <taxon>Eukaryota</taxon>
        <taxon>Metazoa</taxon>
        <taxon>Spiralia</taxon>
        <taxon>Lophotrochozoa</taxon>
        <taxon>Mollusca</taxon>
        <taxon>Gastropoda</taxon>
        <taxon>Heterobranchia</taxon>
        <taxon>Euthyneura</taxon>
        <taxon>Panpulmonata</taxon>
        <taxon>Eupulmonata</taxon>
        <taxon>Stylommatophora</taxon>
        <taxon>Helicina</taxon>
        <taxon>Arionoidea</taxon>
        <taxon>Arionidae</taxon>
        <taxon>Arion</taxon>
    </lineage>
</organism>
<evidence type="ECO:0000313" key="1">
    <source>
        <dbReference type="EMBL" id="CEK96904.1"/>
    </source>
</evidence>
<proteinExistence type="predicted"/>
<feature type="non-terminal residue" evidence="1">
    <location>
        <position position="212"/>
    </location>
</feature>
<gene>
    <name evidence="1" type="primary">ORF213932</name>
</gene>
<protein>
    <submittedName>
        <fullName evidence="1">Uncharacterized protein</fullName>
    </submittedName>
</protein>
<reference evidence="1" key="1">
    <citation type="submission" date="2014-12" db="EMBL/GenBank/DDBJ databases">
        <title>Insight into the proteome of Arion vulgaris.</title>
        <authorList>
            <person name="Aradska J."/>
            <person name="Bulat T."/>
            <person name="Smidak R."/>
            <person name="Sarate P."/>
            <person name="Gangsoo J."/>
            <person name="Sialana F."/>
            <person name="Bilban M."/>
            <person name="Lubec G."/>
        </authorList>
    </citation>
    <scope>NUCLEOTIDE SEQUENCE</scope>
    <source>
        <tissue evidence="1">Skin</tissue>
    </source>
</reference>
<sequence>MDKIANSYEKKIQEFSLYNLNQELSKENNSCSKMAKMPAPPNEDKYSSSTIALQDPAFRITESIYTLPENWPKIAQMKDHIRISELSNCKTPSVKRAVSHIELMQSVIDDWFFRVSEEMKSRTDNLHGCTPGSKKHLKFLTVVRENSMVAHDYHSHRTVPASRALSSGCNDLSLIFQSGHVHKDDDMQDIPYLGAEEVIGEVITLLAELEND</sequence>
<name>A0A0B7BUN4_9EUPU</name>
<dbReference type="EMBL" id="HACG01050039">
    <property type="protein sequence ID" value="CEK96904.1"/>
    <property type="molecule type" value="Transcribed_RNA"/>
</dbReference>